<name>A0ABR1JJE5_9AGAR</name>
<dbReference type="EMBL" id="JBANRG010000010">
    <property type="protein sequence ID" value="KAK7462701.1"/>
    <property type="molecule type" value="Genomic_DNA"/>
</dbReference>
<protein>
    <submittedName>
        <fullName evidence="3">Uncharacterized protein</fullName>
    </submittedName>
</protein>
<organism evidence="3 4">
    <name type="scientific">Marasmiellus scandens</name>
    <dbReference type="NCBI Taxonomy" id="2682957"/>
    <lineage>
        <taxon>Eukaryota</taxon>
        <taxon>Fungi</taxon>
        <taxon>Dikarya</taxon>
        <taxon>Basidiomycota</taxon>
        <taxon>Agaricomycotina</taxon>
        <taxon>Agaricomycetes</taxon>
        <taxon>Agaricomycetidae</taxon>
        <taxon>Agaricales</taxon>
        <taxon>Marasmiineae</taxon>
        <taxon>Omphalotaceae</taxon>
        <taxon>Marasmiellus</taxon>
    </lineage>
</organism>
<feature type="chain" id="PRO_5047403487" evidence="2">
    <location>
        <begin position="21"/>
        <end position="94"/>
    </location>
</feature>
<evidence type="ECO:0000313" key="3">
    <source>
        <dbReference type="EMBL" id="KAK7462701.1"/>
    </source>
</evidence>
<sequence>MRFQIAFFFTMMLLAALATAAPSMAPSSSISEAAFETPSVSEVGSESERTETENSSVDSVPVVRSYKFFDLFKRESTSQTKPIHRRSIRRSRHP</sequence>
<keyword evidence="2" id="KW-0732">Signal</keyword>
<reference evidence="3 4" key="1">
    <citation type="submission" date="2024-01" db="EMBL/GenBank/DDBJ databases">
        <title>A draft genome for the cacao thread blight pathogen Marasmiellus scandens.</title>
        <authorList>
            <person name="Baruah I.K."/>
            <person name="Leung J."/>
            <person name="Bukari Y."/>
            <person name="Amoako-Attah I."/>
            <person name="Meinhardt L.W."/>
            <person name="Bailey B.A."/>
            <person name="Cohen S.P."/>
        </authorList>
    </citation>
    <scope>NUCLEOTIDE SEQUENCE [LARGE SCALE GENOMIC DNA]</scope>
    <source>
        <strain evidence="3 4">GH-19</strain>
    </source>
</reference>
<evidence type="ECO:0000313" key="4">
    <source>
        <dbReference type="Proteomes" id="UP001498398"/>
    </source>
</evidence>
<dbReference type="Proteomes" id="UP001498398">
    <property type="component" value="Unassembled WGS sequence"/>
</dbReference>
<accession>A0ABR1JJE5</accession>
<gene>
    <name evidence="3" type="ORF">VKT23_007289</name>
</gene>
<keyword evidence="4" id="KW-1185">Reference proteome</keyword>
<proteinExistence type="predicted"/>
<feature type="region of interest" description="Disordered" evidence="1">
    <location>
        <begin position="31"/>
        <end position="58"/>
    </location>
</feature>
<evidence type="ECO:0000256" key="1">
    <source>
        <dbReference type="SAM" id="MobiDB-lite"/>
    </source>
</evidence>
<comment type="caution">
    <text evidence="3">The sequence shown here is derived from an EMBL/GenBank/DDBJ whole genome shotgun (WGS) entry which is preliminary data.</text>
</comment>
<feature type="signal peptide" evidence="2">
    <location>
        <begin position="1"/>
        <end position="20"/>
    </location>
</feature>
<evidence type="ECO:0000256" key="2">
    <source>
        <dbReference type="SAM" id="SignalP"/>
    </source>
</evidence>